<keyword evidence="9" id="KW-1278">Translocase</keyword>
<evidence type="ECO:0000256" key="7">
    <source>
        <dbReference type="ARBA" id="ARBA00022741"/>
    </source>
</evidence>
<proteinExistence type="inferred from homology"/>
<dbReference type="InterPro" id="IPR027417">
    <property type="entry name" value="P-loop_NTPase"/>
</dbReference>
<accession>A0A508X6X0</accession>
<comment type="similarity">
    <text evidence="2">Belongs to the ABC transporter superfamily.</text>
</comment>
<keyword evidence="12" id="KW-0378">Hydrolase</keyword>
<keyword evidence="10" id="KW-0472">Membrane</keyword>
<evidence type="ECO:0000256" key="8">
    <source>
        <dbReference type="ARBA" id="ARBA00022840"/>
    </source>
</evidence>
<dbReference type="InterPro" id="IPR003593">
    <property type="entry name" value="AAA+_ATPase"/>
</dbReference>
<dbReference type="CDD" id="cd03216">
    <property type="entry name" value="ABC_Carb_Monos_I"/>
    <property type="match status" value="1"/>
</dbReference>
<dbReference type="InterPro" id="IPR050107">
    <property type="entry name" value="ABC_carbohydrate_import_ATPase"/>
</dbReference>
<dbReference type="PANTHER" id="PTHR43790">
    <property type="entry name" value="CARBOHYDRATE TRANSPORT ATP-BINDING PROTEIN MG119-RELATED"/>
    <property type="match status" value="1"/>
</dbReference>
<evidence type="ECO:0000256" key="10">
    <source>
        <dbReference type="ARBA" id="ARBA00023136"/>
    </source>
</evidence>
<dbReference type="PROSITE" id="PS00211">
    <property type="entry name" value="ABC_TRANSPORTER_1"/>
    <property type="match status" value="1"/>
</dbReference>
<protein>
    <submittedName>
        <fullName evidence="12">Ribose import ATP-binding protein RbsA 1</fullName>
        <ecNumber evidence="12">3.6.3.17</ecNumber>
    </submittedName>
</protein>
<dbReference type="Gene3D" id="3.40.50.300">
    <property type="entry name" value="P-loop containing nucleotide triphosphate hydrolases"/>
    <property type="match status" value="2"/>
</dbReference>
<dbReference type="FunFam" id="3.40.50.300:FF:000127">
    <property type="entry name" value="Ribose import ATP-binding protein RbsA"/>
    <property type="match status" value="1"/>
</dbReference>
<dbReference type="EC" id="3.6.3.17" evidence="12"/>
<comment type="subcellular location">
    <subcellularLocation>
        <location evidence="1">Cell membrane</location>
        <topology evidence="1">Peripheral membrane protein</topology>
    </subcellularLocation>
</comment>
<sequence>MLVGQNLSKRFEGAIALEAVDFDLRSGEVHALLGENGAGKSTLINLLVGTFAPSTGSIEIQGRSHASMSPSLASELGVAAVFQEFSLPPDLTVLESLFLGREKRRGFLLDRRGMRQEAEQLLKRLAFDIDLDQQVSHLTRAQKQMVEIAKALRTSPRVLILDEPTASLTDGEAEKLFDAIAQLKRAGVGIVYVSHRMSEIRNLSDRVTVLRGGRKIGTVNTAEVSDEGLIEMMVGRPMGQLFPEISYAPGKVAVQVRGLSTVDGAVREASLVAKASEVVGLAGLVGCGRSELCRAIFGLTSIKDGTVELFGEAVARPHPHSMLERGLCYFPPDRGAEGLALSRPVRENVTMSSLDLRSLKTGPFLDVLRERRVVREPLQELKLRPLSPESPVSSFSGGNQQKAMLARGLIKDYEVYVFDEPTVGIDVGAKSDVYQLIKRLVERGACVILSTSELPELINLSSRIYVMHQSSVVAELHGDEKSEAAVLSHYFGKPAEERRLQ</sequence>
<dbReference type="GO" id="GO:0016887">
    <property type="term" value="F:ATP hydrolysis activity"/>
    <property type="evidence" value="ECO:0007669"/>
    <property type="project" value="InterPro"/>
</dbReference>
<dbReference type="InterPro" id="IPR017871">
    <property type="entry name" value="ABC_transporter-like_CS"/>
</dbReference>
<feature type="domain" description="ABC transporter" evidence="11">
    <location>
        <begin position="240"/>
        <end position="494"/>
    </location>
</feature>
<keyword evidence="6" id="KW-0677">Repeat</keyword>
<dbReference type="Proteomes" id="UP000507954">
    <property type="component" value="Unassembled WGS sequence"/>
</dbReference>
<evidence type="ECO:0000256" key="5">
    <source>
        <dbReference type="ARBA" id="ARBA00022597"/>
    </source>
</evidence>
<evidence type="ECO:0000313" key="12">
    <source>
        <dbReference type="EMBL" id="VTZ65429.1"/>
    </source>
</evidence>
<evidence type="ECO:0000256" key="1">
    <source>
        <dbReference type="ARBA" id="ARBA00004202"/>
    </source>
</evidence>
<keyword evidence="3" id="KW-0813">Transport</keyword>
<evidence type="ECO:0000256" key="2">
    <source>
        <dbReference type="ARBA" id="ARBA00005417"/>
    </source>
</evidence>
<reference evidence="12" key="1">
    <citation type="submission" date="2019-06" db="EMBL/GenBank/DDBJ databases">
        <authorList>
            <person name="Le Quere A."/>
            <person name="Colella S."/>
        </authorList>
    </citation>
    <scope>NUCLEOTIDE SEQUENCE</scope>
    <source>
        <strain evidence="12">EmedicaeMD41</strain>
    </source>
</reference>
<evidence type="ECO:0000259" key="11">
    <source>
        <dbReference type="PROSITE" id="PS50893"/>
    </source>
</evidence>
<name>A0A508X6X0_9HYPH</name>
<dbReference type="GO" id="GO:0005886">
    <property type="term" value="C:plasma membrane"/>
    <property type="evidence" value="ECO:0007669"/>
    <property type="project" value="UniProtKB-SubCell"/>
</dbReference>
<keyword evidence="7" id="KW-0547">Nucleotide-binding</keyword>
<dbReference type="CDD" id="cd03215">
    <property type="entry name" value="ABC_Carb_Monos_II"/>
    <property type="match status" value="1"/>
</dbReference>
<keyword evidence="4" id="KW-1003">Cell membrane</keyword>
<keyword evidence="5" id="KW-0762">Sugar transport</keyword>
<evidence type="ECO:0000256" key="3">
    <source>
        <dbReference type="ARBA" id="ARBA00022448"/>
    </source>
</evidence>
<keyword evidence="8 12" id="KW-0067">ATP-binding</keyword>
<dbReference type="InterPro" id="IPR003439">
    <property type="entry name" value="ABC_transporter-like_ATP-bd"/>
</dbReference>
<dbReference type="SUPFAM" id="SSF52540">
    <property type="entry name" value="P-loop containing nucleoside triphosphate hydrolases"/>
    <property type="match status" value="2"/>
</dbReference>
<evidence type="ECO:0000256" key="6">
    <source>
        <dbReference type="ARBA" id="ARBA00022737"/>
    </source>
</evidence>
<feature type="domain" description="ABC transporter" evidence="11">
    <location>
        <begin position="2"/>
        <end position="237"/>
    </location>
</feature>
<dbReference type="PROSITE" id="PS50893">
    <property type="entry name" value="ABC_TRANSPORTER_2"/>
    <property type="match status" value="2"/>
</dbReference>
<organism evidence="12">
    <name type="scientific">Sinorhizobium medicae</name>
    <dbReference type="NCBI Taxonomy" id="110321"/>
    <lineage>
        <taxon>Bacteria</taxon>
        <taxon>Pseudomonadati</taxon>
        <taxon>Pseudomonadota</taxon>
        <taxon>Alphaproteobacteria</taxon>
        <taxon>Hyphomicrobiales</taxon>
        <taxon>Rhizobiaceae</taxon>
        <taxon>Sinorhizobium/Ensifer group</taxon>
        <taxon>Sinorhizobium</taxon>
    </lineage>
</organism>
<dbReference type="SMART" id="SM00382">
    <property type="entry name" value="AAA"/>
    <property type="match status" value="2"/>
</dbReference>
<dbReference type="AlphaFoldDB" id="A0A508X6X0"/>
<evidence type="ECO:0000256" key="4">
    <source>
        <dbReference type="ARBA" id="ARBA00022475"/>
    </source>
</evidence>
<dbReference type="Pfam" id="PF00005">
    <property type="entry name" value="ABC_tran"/>
    <property type="match status" value="2"/>
</dbReference>
<dbReference type="GO" id="GO:0005524">
    <property type="term" value="F:ATP binding"/>
    <property type="evidence" value="ECO:0007669"/>
    <property type="project" value="UniProtKB-KW"/>
</dbReference>
<evidence type="ECO:0000256" key="9">
    <source>
        <dbReference type="ARBA" id="ARBA00022967"/>
    </source>
</evidence>
<gene>
    <name evidence="12" type="primary">rbsA</name>
    <name evidence="12" type="ORF">EMEDMD4_800011</name>
</gene>
<dbReference type="EMBL" id="CABFNB010000151">
    <property type="protein sequence ID" value="VTZ65429.1"/>
    <property type="molecule type" value="Genomic_DNA"/>
</dbReference>
<dbReference type="RefSeq" id="WP_180162240.1">
    <property type="nucleotide sequence ID" value="NZ_CABFNB010000151.1"/>
</dbReference>
<dbReference type="PANTHER" id="PTHR43790:SF9">
    <property type="entry name" value="GALACTOFURANOSE TRANSPORTER ATP-BINDING PROTEIN YTFR"/>
    <property type="match status" value="1"/>
</dbReference>